<reference evidence="3" key="2">
    <citation type="journal article" date="2021" name="PeerJ">
        <title>Extensive microbial diversity within the chicken gut microbiome revealed by metagenomics and culture.</title>
        <authorList>
            <person name="Gilroy R."/>
            <person name="Ravi A."/>
            <person name="Getino M."/>
            <person name="Pursley I."/>
            <person name="Horton D.L."/>
            <person name="Alikhan N.F."/>
            <person name="Baker D."/>
            <person name="Gharbi K."/>
            <person name="Hall N."/>
            <person name="Watson M."/>
            <person name="Adriaenssens E.M."/>
            <person name="Foster-Nyarko E."/>
            <person name="Jarju S."/>
            <person name="Secka A."/>
            <person name="Antonio M."/>
            <person name="Oren A."/>
            <person name="Chaudhuri R.R."/>
            <person name="La Ragione R."/>
            <person name="Hildebrand F."/>
            <person name="Pallen M.J."/>
        </authorList>
    </citation>
    <scope>NUCLEOTIDE SEQUENCE</scope>
    <source>
        <strain evidence="3">ChiGjej1B1-2707</strain>
    </source>
</reference>
<dbReference type="EMBL" id="DVGB01000107">
    <property type="protein sequence ID" value="HIR02336.1"/>
    <property type="molecule type" value="Genomic_DNA"/>
</dbReference>
<reference evidence="3" key="1">
    <citation type="submission" date="2020-10" db="EMBL/GenBank/DDBJ databases">
        <authorList>
            <person name="Gilroy R."/>
        </authorList>
    </citation>
    <scope>NUCLEOTIDE SEQUENCE</scope>
    <source>
        <strain evidence="3">ChiGjej1B1-2707</strain>
    </source>
</reference>
<comment type="caution">
    <text evidence="3">The sequence shown here is derived from an EMBL/GenBank/DDBJ whole genome shotgun (WGS) entry which is preliminary data.</text>
</comment>
<evidence type="ECO:0000256" key="2">
    <source>
        <dbReference type="SAM" id="Phobius"/>
    </source>
</evidence>
<gene>
    <name evidence="3" type="ORF">IAA69_08775</name>
</gene>
<dbReference type="InterPro" id="IPR006311">
    <property type="entry name" value="TAT_signal"/>
</dbReference>
<feature type="region of interest" description="Disordered" evidence="1">
    <location>
        <begin position="1372"/>
        <end position="1454"/>
    </location>
</feature>
<keyword evidence="2" id="KW-0472">Membrane</keyword>
<name>A0A9D1A3P0_9ACTN</name>
<sequence length="1499" mass="161110">MSKQTPEPFDNRQPVAFSRRTFLLGSLAGAASLLLEPLWQDGDHFAYAADAANPEFKVFVVSNKEIGIATMDVTGNKNVPLSGAKITLAKYSDSKKTLSGTTDEDGNIVFNIETFGDVITLYDGEKVYQFDGSIDIAKDGYRRVSIKRIRCAGGSGMKVPTRLTTDQNYVYFKSMSFNDWDVQYTQNSFLRVEDLATTHDLAGEIEAPGKSAATVALIGKDDATGTEYTARSVNVTFNNGIGSFKETDHFLRPQSNVCLKKDTAYYYDVTFTDGEKYRFETGLSAIDPPIDTVLSGGTTFMAETQSTGDLPLVKLGAPIPEPLRGTLSVWRPTFPLLFYVTPLGYAMFGVSTKDLDWAKQSPLTDGSRWQRESSGSAMQQAERLLDRWHEQLDQFERLRAVSGGKGSACQFTSKITASIAAQAYLLSTFTWGEGGKWTGSLNALLQLSAGVTLTWTFLLGPVPFFVNFKPGIAALLSGSFGITSPAREPLNVSIDKDKTNLAFNITISVGIEFGIGLSGFISFSARGTGYFTVYVGFELKGGLAHLPLPRWIVGAGFNVEVIIQMTIFKWSGKLWSISWPRIYDRWANLDPQVAANEGSLPALAEDPLGFQLGAGNDSGPFWAHEGAVLNDEGSTGVTIEQFLKEAVIVTESELAKTAEVSAKQKAGFTAPLITIQQPQEIGDGLFVADMTDLRPYLLGDALEEFEYEYIGQDEDAVCSFTAGAAGVAGTGEEGGVKPTVDTRLSRNIFSNPLQKTALFHSTPYMFRIVSVTYKIGSETLQRTRLSAQRYNADTGKWERPKVIDVPLNVTVNGKPVTRTDLFDYDFDVIAQSEGLSSQSVPNGLHVLLVSGTRPSGDASSFTDVAASQVMTWLVLDEYLQLTASYTWADTAGATGSCSSPSVPRMVTLPAKDGADTSARALAALFLRRSAATPEGLFGDASSATAECLLLSGMKVFQGGRINVNPQAYDLVLSANTGTVGKTTTDLSFAVASRSRNAGVRITTVNLTVSNDLASKKAADVTRDDVKFSSVENVGDRTDVTDLKVWPNHSAFLTVSDGILYASTFDPKVEHGTLTTRQVGPSSSRLASFMVSQNGNVLFYTENREGDCGQTFDADGNAKPVKVNIHTVRASILCDDLFSESFPLTETKHPLDSLMSVNGGQSYTFLSTHITNLETSSADLYYLDVPVVATATPIGFAAVHQFVEQGDPNAAFEMTLRNDGNVILKGCVIDLVEVETGKTVDTRDFSFAQENLCASAWNPELYDDPDEDLVALIQENAQKYPPECLAAAARSNDGPHVFADPAANGVLLPGKTGLYQIKFAIPQEWHGTKLVYLRLRDYAYETVVTAVDTEEEIPVLHYTAPYHESFASEIPVHGQAGDEDHGLRDPGAWKVGPNGELISVDSLQGNGTDAGNNAGGNAGANAGSSASSGSGANAGNKAKPNSGQNKTSNMAPTGDATIPVVAGLAATAAAAGLVAYSARRTALEQEARQQDEENDNPDGE</sequence>
<keyword evidence="2" id="KW-0812">Transmembrane</keyword>
<keyword evidence="2" id="KW-1133">Transmembrane helix</keyword>
<proteinExistence type="predicted"/>
<protein>
    <submittedName>
        <fullName evidence="3">Uncharacterized protein</fullName>
    </submittedName>
</protein>
<organism evidence="3 4">
    <name type="scientific">Candidatus Aveggerthella stercoripullorum</name>
    <dbReference type="NCBI Taxonomy" id="2840688"/>
    <lineage>
        <taxon>Bacteria</taxon>
        <taxon>Bacillati</taxon>
        <taxon>Actinomycetota</taxon>
        <taxon>Coriobacteriia</taxon>
        <taxon>Eggerthellales</taxon>
        <taxon>Eggerthellaceae</taxon>
        <taxon>Eggerthellaceae incertae sedis</taxon>
        <taxon>Candidatus Aveggerthella</taxon>
    </lineage>
</organism>
<feature type="compositionally biased region" description="Low complexity" evidence="1">
    <location>
        <begin position="1418"/>
        <end position="1442"/>
    </location>
</feature>
<dbReference type="Proteomes" id="UP000824261">
    <property type="component" value="Unassembled WGS sequence"/>
</dbReference>
<accession>A0A9D1A3P0</accession>
<evidence type="ECO:0000256" key="1">
    <source>
        <dbReference type="SAM" id="MobiDB-lite"/>
    </source>
</evidence>
<feature type="transmembrane region" description="Helical" evidence="2">
    <location>
        <begin position="1455"/>
        <end position="1477"/>
    </location>
</feature>
<evidence type="ECO:0000313" key="4">
    <source>
        <dbReference type="Proteomes" id="UP000824261"/>
    </source>
</evidence>
<evidence type="ECO:0000313" key="3">
    <source>
        <dbReference type="EMBL" id="HIR02336.1"/>
    </source>
</evidence>
<dbReference type="PROSITE" id="PS51318">
    <property type="entry name" value="TAT"/>
    <property type="match status" value="1"/>
</dbReference>